<organism evidence="5 6">
    <name type="scientific">Ligilactobacillus equi DSM 15833 = JCM 10991</name>
    <dbReference type="NCBI Taxonomy" id="1423740"/>
    <lineage>
        <taxon>Bacteria</taxon>
        <taxon>Bacillati</taxon>
        <taxon>Bacillota</taxon>
        <taxon>Bacilli</taxon>
        <taxon>Lactobacillales</taxon>
        <taxon>Lactobacillaceae</taxon>
        <taxon>Ligilactobacillus</taxon>
    </lineage>
</organism>
<evidence type="ECO:0000259" key="4">
    <source>
        <dbReference type="Pfam" id="PF12684"/>
    </source>
</evidence>
<dbReference type="AlphaFoldDB" id="A0A0R1TRL8"/>
<keyword evidence="1" id="KW-0547">Nucleotide-binding</keyword>
<gene>
    <name evidence="5" type="ORF">FC36_GL002078</name>
</gene>
<evidence type="ECO:0000313" key="6">
    <source>
        <dbReference type="Proteomes" id="UP000051048"/>
    </source>
</evidence>
<evidence type="ECO:0000256" key="1">
    <source>
        <dbReference type="ARBA" id="ARBA00022741"/>
    </source>
</evidence>
<dbReference type="RefSeq" id="WP_056986747.1">
    <property type="nucleotide sequence ID" value="NZ_AZFH01000048.1"/>
</dbReference>
<accession>A0A0R1TRL8</accession>
<feature type="domain" description="Putative exodeoxyribonuclease 8 PDDEXK-like" evidence="4">
    <location>
        <begin position="6"/>
        <end position="135"/>
    </location>
</feature>
<dbReference type="PATRIC" id="fig|1423740.3.peg.2253"/>
<evidence type="ECO:0000313" key="5">
    <source>
        <dbReference type="EMBL" id="KRL80885.1"/>
    </source>
</evidence>
<dbReference type="Pfam" id="PF12684">
    <property type="entry name" value="DUF3799"/>
    <property type="match status" value="1"/>
</dbReference>
<evidence type="ECO:0000256" key="2">
    <source>
        <dbReference type="ARBA" id="ARBA00022806"/>
    </source>
</evidence>
<keyword evidence="3" id="KW-0067">ATP-binding</keyword>
<dbReference type="GO" id="GO:0005524">
    <property type="term" value="F:ATP binding"/>
    <property type="evidence" value="ECO:0007669"/>
    <property type="project" value="UniProtKB-KW"/>
</dbReference>
<dbReference type="InterPro" id="IPR011604">
    <property type="entry name" value="PDDEXK-like_dom_sf"/>
</dbReference>
<name>A0A0R1TRL8_9LACO</name>
<keyword evidence="2" id="KW-0347">Helicase</keyword>
<comment type="caution">
    <text evidence="5">The sequence shown here is derived from an EMBL/GenBank/DDBJ whole genome shotgun (WGS) entry which is preliminary data.</text>
</comment>
<dbReference type="GO" id="GO:0004386">
    <property type="term" value="F:helicase activity"/>
    <property type="evidence" value="ECO:0007669"/>
    <property type="project" value="UniProtKB-KW"/>
</dbReference>
<sequence>MFTETPFTSEYQGIKYKGKLDLMFVDDANKKVHCIDFKTSRTYPQNGIEWGELLDGTRSRTSVVWHVDKLFPVQAGTYRQLLQDNGYSDYEIDYTYIVATKESSPRIDVWSITDEAMDKGLDIFLENLVLANDYITGKQTAPVVYDDSPWAHKLTLKTPNKLVAEVLEEDKEKDLNTLKEGEQLFTGVI</sequence>
<dbReference type="Proteomes" id="UP000051048">
    <property type="component" value="Unassembled WGS sequence"/>
</dbReference>
<dbReference type="Gene3D" id="3.90.320.10">
    <property type="match status" value="1"/>
</dbReference>
<reference evidence="5 6" key="1">
    <citation type="journal article" date="2015" name="Genome Announc.">
        <title>Expanding the biotechnology potential of lactobacilli through comparative genomics of 213 strains and associated genera.</title>
        <authorList>
            <person name="Sun Z."/>
            <person name="Harris H.M."/>
            <person name="McCann A."/>
            <person name="Guo C."/>
            <person name="Argimon S."/>
            <person name="Zhang W."/>
            <person name="Yang X."/>
            <person name="Jeffery I.B."/>
            <person name="Cooney J.C."/>
            <person name="Kagawa T.F."/>
            <person name="Liu W."/>
            <person name="Song Y."/>
            <person name="Salvetti E."/>
            <person name="Wrobel A."/>
            <person name="Rasinkangas P."/>
            <person name="Parkhill J."/>
            <person name="Rea M.C."/>
            <person name="O'Sullivan O."/>
            <person name="Ritari J."/>
            <person name="Douillard F.P."/>
            <person name="Paul Ross R."/>
            <person name="Yang R."/>
            <person name="Briner A.E."/>
            <person name="Felis G.E."/>
            <person name="de Vos W.M."/>
            <person name="Barrangou R."/>
            <person name="Klaenhammer T.R."/>
            <person name="Caufield P.W."/>
            <person name="Cui Y."/>
            <person name="Zhang H."/>
            <person name="O'Toole P.W."/>
        </authorList>
    </citation>
    <scope>NUCLEOTIDE SEQUENCE [LARGE SCALE GENOMIC DNA]</scope>
    <source>
        <strain evidence="5 6">DSM 15833</strain>
    </source>
</reference>
<proteinExistence type="predicted"/>
<keyword evidence="2" id="KW-0378">Hydrolase</keyword>
<protein>
    <recommendedName>
        <fullName evidence="4">Putative exodeoxyribonuclease 8 PDDEXK-like domain-containing protein</fullName>
    </recommendedName>
</protein>
<evidence type="ECO:0000256" key="3">
    <source>
        <dbReference type="ARBA" id="ARBA00022840"/>
    </source>
</evidence>
<dbReference type="InterPro" id="IPR024432">
    <property type="entry name" value="Put_RecE_PDDEXK-like_dom"/>
</dbReference>
<dbReference type="EMBL" id="AZFH01000048">
    <property type="protein sequence ID" value="KRL80885.1"/>
    <property type="molecule type" value="Genomic_DNA"/>
</dbReference>